<dbReference type="PANTHER" id="PTHR46268">
    <property type="entry name" value="STRESS RESPONSE PROTEIN NHAX"/>
    <property type="match status" value="1"/>
</dbReference>
<dbReference type="SUPFAM" id="SSF52402">
    <property type="entry name" value="Adenine nucleotide alpha hydrolases-like"/>
    <property type="match status" value="2"/>
</dbReference>
<comment type="caution">
    <text evidence="3">The sequence shown here is derived from an EMBL/GenBank/DDBJ whole genome shotgun (WGS) entry which is preliminary data.</text>
</comment>
<evidence type="ECO:0000259" key="2">
    <source>
        <dbReference type="Pfam" id="PF00582"/>
    </source>
</evidence>
<proteinExistence type="inferred from homology"/>
<accession>A0A840A664</accession>
<gene>
    <name evidence="3" type="ORF">GGQ61_003709</name>
</gene>
<evidence type="ECO:0000256" key="1">
    <source>
        <dbReference type="ARBA" id="ARBA00008791"/>
    </source>
</evidence>
<sequence length="283" mass="29969">MSISTILVPVEAEPQPDARLALAVDLANQLDAKLIGVGAEPYKSAFDSSGYAGDGPAYGAGPLIVAQLASIEADLERAEAKFRAAATALRQGCEWRAQMQAPLQKLAAEARAADLIFIGRSMARTGRDDGLALAGPLVLAAGRPVLMTPPGATQITLSSIVIAWQETREARRAVIDALPFLQRAQSVHVVEICANPDEAAEAMLRLTDLAAHLARHGVEATVETALEGRGSDPVEQVLDIATRRKADLIVAGAYGHSRLQERVFGGFTRALLTQTDRAVLLSH</sequence>
<dbReference type="Gene3D" id="3.40.50.12370">
    <property type="match status" value="1"/>
</dbReference>
<dbReference type="InterPro" id="IPR006016">
    <property type="entry name" value="UspA"/>
</dbReference>
<dbReference type="EMBL" id="JACIDK010000006">
    <property type="protein sequence ID" value="MBB3892971.1"/>
    <property type="molecule type" value="Genomic_DNA"/>
</dbReference>
<dbReference type="Proteomes" id="UP000530564">
    <property type="component" value="Unassembled WGS sequence"/>
</dbReference>
<dbReference type="PANTHER" id="PTHR46268:SF15">
    <property type="entry name" value="UNIVERSAL STRESS PROTEIN HP_0031"/>
    <property type="match status" value="1"/>
</dbReference>
<evidence type="ECO:0000313" key="4">
    <source>
        <dbReference type="Proteomes" id="UP000530564"/>
    </source>
</evidence>
<dbReference type="CDD" id="cd00293">
    <property type="entry name" value="USP-like"/>
    <property type="match status" value="1"/>
</dbReference>
<comment type="similarity">
    <text evidence="1">Belongs to the universal stress protein A family.</text>
</comment>
<dbReference type="AlphaFoldDB" id="A0A840A664"/>
<dbReference type="RefSeq" id="WP_183775973.1">
    <property type="nucleotide sequence ID" value="NZ_JACIDK010000006.1"/>
</dbReference>
<keyword evidence="4" id="KW-1185">Reference proteome</keyword>
<protein>
    <submittedName>
        <fullName evidence="3">Nucleotide-binding universal stress UspA family protein</fullName>
    </submittedName>
</protein>
<dbReference type="Pfam" id="PF00582">
    <property type="entry name" value="Usp"/>
    <property type="match status" value="1"/>
</dbReference>
<evidence type="ECO:0000313" key="3">
    <source>
        <dbReference type="EMBL" id="MBB3892971.1"/>
    </source>
</evidence>
<organism evidence="3 4">
    <name type="scientific">Phenylobacterium haematophilum</name>
    <dbReference type="NCBI Taxonomy" id="98513"/>
    <lineage>
        <taxon>Bacteria</taxon>
        <taxon>Pseudomonadati</taxon>
        <taxon>Pseudomonadota</taxon>
        <taxon>Alphaproteobacteria</taxon>
        <taxon>Caulobacterales</taxon>
        <taxon>Caulobacteraceae</taxon>
        <taxon>Phenylobacterium</taxon>
    </lineage>
</organism>
<reference evidence="3 4" key="1">
    <citation type="submission" date="2020-08" db="EMBL/GenBank/DDBJ databases">
        <title>Genomic Encyclopedia of Type Strains, Phase IV (KMG-IV): sequencing the most valuable type-strain genomes for metagenomic binning, comparative biology and taxonomic classification.</title>
        <authorList>
            <person name="Goeker M."/>
        </authorList>
    </citation>
    <scope>NUCLEOTIDE SEQUENCE [LARGE SCALE GENOMIC DNA]</scope>
    <source>
        <strain evidence="3 4">DSM 21793</strain>
    </source>
</reference>
<feature type="domain" description="UspA" evidence="2">
    <location>
        <begin position="160"/>
        <end position="281"/>
    </location>
</feature>
<name>A0A840A664_9CAUL</name>